<keyword evidence="8" id="KW-1185">Reference proteome</keyword>
<protein>
    <submittedName>
        <fullName evidence="7">Uncharacterized protein</fullName>
    </submittedName>
</protein>
<dbReference type="InterPro" id="IPR004557">
    <property type="entry name" value="PrmC-related"/>
</dbReference>
<dbReference type="InParanoid" id="A0A151ZJB0"/>
<dbReference type="OrthoDB" id="406152at2759"/>
<comment type="subcellular location">
    <subcellularLocation>
        <location evidence="1">Nucleus</location>
    </subcellularLocation>
</comment>
<dbReference type="STRING" id="361077.A0A151ZJB0"/>
<keyword evidence="3" id="KW-0489">Methyltransferase</keyword>
<proteinExistence type="inferred from homology"/>
<evidence type="ECO:0000313" key="7">
    <source>
        <dbReference type="EMBL" id="KYQ94046.1"/>
    </source>
</evidence>
<reference evidence="7 8" key="1">
    <citation type="submission" date="2015-12" db="EMBL/GenBank/DDBJ databases">
        <title>Dictyostelia acquired genes for synthesis and detection of signals that induce cell-type specialization by lateral gene transfer from prokaryotes.</title>
        <authorList>
            <person name="Gloeckner G."/>
            <person name="Schaap P."/>
        </authorList>
    </citation>
    <scope>NUCLEOTIDE SEQUENCE [LARGE SCALE GENOMIC DNA]</scope>
    <source>
        <strain evidence="7 8">TK</strain>
    </source>
</reference>
<evidence type="ECO:0000256" key="6">
    <source>
        <dbReference type="ARBA" id="ARBA00023242"/>
    </source>
</evidence>
<dbReference type="GO" id="GO:0008276">
    <property type="term" value="F:protein methyltransferase activity"/>
    <property type="evidence" value="ECO:0007669"/>
    <property type="project" value="TreeGrafter"/>
</dbReference>
<dbReference type="InterPro" id="IPR029063">
    <property type="entry name" value="SAM-dependent_MTases_sf"/>
</dbReference>
<dbReference type="AlphaFoldDB" id="A0A151ZJB0"/>
<dbReference type="FunCoup" id="A0A151ZJB0">
    <property type="interactions" value="64"/>
</dbReference>
<evidence type="ECO:0000256" key="5">
    <source>
        <dbReference type="ARBA" id="ARBA00022691"/>
    </source>
</evidence>
<dbReference type="GO" id="GO:0035657">
    <property type="term" value="C:eRF1 methyltransferase complex"/>
    <property type="evidence" value="ECO:0007669"/>
    <property type="project" value="TreeGrafter"/>
</dbReference>
<dbReference type="GO" id="GO:0032259">
    <property type="term" value="P:methylation"/>
    <property type="evidence" value="ECO:0007669"/>
    <property type="project" value="UniProtKB-KW"/>
</dbReference>
<dbReference type="PANTHER" id="PTHR45875:SF1">
    <property type="entry name" value="METHYLTRANSFERASE N6AMT1"/>
    <property type="match status" value="1"/>
</dbReference>
<keyword evidence="4" id="KW-0808">Transferase</keyword>
<keyword evidence="5" id="KW-0949">S-adenosyl-L-methionine</keyword>
<dbReference type="EMBL" id="LODT01000022">
    <property type="protein sequence ID" value="KYQ94046.1"/>
    <property type="molecule type" value="Genomic_DNA"/>
</dbReference>
<evidence type="ECO:0000256" key="4">
    <source>
        <dbReference type="ARBA" id="ARBA00022679"/>
    </source>
</evidence>
<dbReference type="GO" id="GO:0003676">
    <property type="term" value="F:nucleic acid binding"/>
    <property type="evidence" value="ECO:0007669"/>
    <property type="project" value="InterPro"/>
</dbReference>
<dbReference type="SUPFAM" id="SSF53335">
    <property type="entry name" value="S-adenosyl-L-methionine-dependent methyltransferases"/>
    <property type="match status" value="1"/>
</dbReference>
<comment type="similarity">
    <text evidence="2">Belongs to the eukaryotic/archaeal PrmC-related family.</text>
</comment>
<dbReference type="Gene3D" id="3.40.50.150">
    <property type="entry name" value="Vaccinia Virus protein VP39"/>
    <property type="match status" value="1"/>
</dbReference>
<dbReference type="InterPro" id="IPR052190">
    <property type="entry name" value="Euk-Arch_PrmC-MTase"/>
</dbReference>
<keyword evidence="6" id="KW-0539">Nucleus</keyword>
<dbReference type="Proteomes" id="UP000076078">
    <property type="component" value="Unassembled WGS sequence"/>
</dbReference>
<evidence type="ECO:0000313" key="8">
    <source>
        <dbReference type="Proteomes" id="UP000076078"/>
    </source>
</evidence>
<dbReference type="NCBIfam" id="TIGR00537">
    <property type="entry name" value="hemK_rel_arch"/>
    <property type="match status" value="1"/>
</dbReference>
<dbReference type="InterPro" id="IPR002052">
    <property type="entry name" value="DNA_methylase_N6_adenine_CS"/>
</dbReference>
<evidence type="ECO:0000256" key="3">
    <source>
        <dbReference type="ARBA" id="ARBA00022603"/>
    </source>
</evidence>
<dbReference type="PANTHER" id="PTHR45875">
    <property type="entry name" value="METHYLTRANSFERASE N6AMT1"/>
    <property type="match status" value="1"/>
</dbReference>
<sequence length="233" mass="25881">MSDNTVKTKDGLMKAEEPLMDHFTSKDYKDFYEPAQDSYLFIDSLLNDASSLKSMNPYICLEIGSGSGFVINYLAKLLGPNNGSRLFLATDINPKAALATVKTAQRNSHENLDVINTSFIQSLERLKGHFDVVLFNPPYVPTESEEIKLGGIAASWAGGIDGREVIDKLLPQIPHILSGKGFFYMVLVQENKPKNVISIMDTYGFNYKVNISNFLLINLNAKNNNILSSSVLY</sequence>
<dbReference type="FunFam" id="3.40.50.150:FF:000077">
    <property type="entry name" value="HemK methyltransferase family member 2"/>
    <property type="match status" value="1"/>
</dbReference>
<name>A0A151ZJB0_TIELA</name>
<evidence type="ECO:0000256" key="1">
    <source>
        <dbReference type="ARBA" id="ARBA00004123"/>
    </source>
</evidence>
<dbReference type="GO" id="GO:0008757">
    <property type="term" value="F:S-adenosylmethionine-dependent methyltransferase activity"/>
    <property type="evidence" value="ECO:0007669"/>
    <property type="project" value="TreeGrafter"/>
</dbReference>
<comment type="caution">
    <text evidence="7">The sequence shown here is derived from an EMBL/GenBank/DDBJ whole genome shotgun (WGS) entry which is preliminary data.</text>
</comment>
<dbReference type="PROSITE" id="PS00092">
    <property type="entry name" value="N6_MTASE"/>
    <property type="match status" value="1"/>
</dbReference>
<accession>A0A151ZJB0</accession>
<dbReference type="OMA" id="EWDDWME"/>
<evidence type="ECO:0000256" key="2">
    <source>
        <dbReference type="ARBA" id="ARBA00006149"/>
    </source>
</evidence>
<dbReference type="CDD" id="cd02440">
    <property type="entry name" value="AdoMet_MTases"/>
    <property type="match status" value="1"/>
</dbReference>
<organism evidence="7 8">
    <name type="scientific">Tieghemostelium lacteum</name>
    <name type="common">Slime mold</name>
    <name type="synonym">Dictyostelium lacteum</name>
    <dbReference type="NCBI Taxonomy" id="361077"/>
    <lineage>
        <taxon>Eukaryota</taxon>
        <taxon>Amoebozoa</taxon>
        <taxon>Evosea</taxon>
        <taxon>Eumycetozoa</taxon>
        <taxon>Dictyostelia</taxon>
        <taxon>Dictyosteliales</taxon>
        <taxon>Raperosteliaceae</taxon>
        <taxon>Tieghemostelium</taxon>
    </lineage>
</organism>
<dbReference type="GO" id="GO:0005634">
    <property type="term" value="C:nucleus"/>
    <property type="evidence" value="ECO:0007669"/>
    <property type="project" value="UniProtKB-SubCell"/>
</dbReference>
<gene>
    <name evidence="7" type="ORF">DLAC_11581</name>
</gene>